<dbReference type="EMBL" id="VDLU01000003">
    <property type="protein sequence ID" value="TNJ27799.1"/>
    <property type="molecule type" value="Genomic_DNA"/>
</dbReference>
<feature type="compositionally biased region" description="Low complexity" evidence="1">
    <location>
        <begin position="45"/>
        <end position="62"/>
    </location>
</feature>
<dbReference type="Proteomes" id="UP000315496">
    <property type="component" value="Chromosome 3"/>
</dbReference>
<gene>
    <name evidence="2" type="ORF">GMRT_12191</name>
</gene>
<evidence type="ECO:0000313" key="2">
    <source>
        <dbReference type="EMBL" id="TNJ27799.1"/>
    </source>
</evidence>
<feature type="region of interest" description="Disordered" evidence="1">
    <location>
        <begin position="587"/>
        <end position="651"/>
    </location>
</feature>
<feature type="compositionally biased region" description="Basic residues" evidence="1">
    <location>
        <begin position="480"/>
        <end position="493"/>
    </location>
</feature>
<proteinExistence type="predicted"/>
<dbReference type="OrthoDB" id="10258818at2759"/>
<evidence type="ECO:0000256" key="1">
    <source>
        <dbReference type="SAM" id="MobiDB-lite"/>
    </source>
</evidence>
<comment type="caution">
    <text evidence="2">The sequence shown here is derived from an EMBL/GenBank/DDBJ whole genome shotgun (WGS) entry which is preliminary data.</text>
</comment>
<reference evidence="2 3" key="1">
    <citation type="submission" date="2019-05" db="EMBL/GenBank/DDBJ databases">
        <title>The compact genome of Giardia muris reveals important steps in the evolution of intestinal protozoan parasites.</title>
        <authorList>
            <person name="Xu F."/>
            <person name="Jimenez-Gonzalez A."/>
            <person name="Einarsson E."/>
            <person name="Astvaldsson A."/>
            <person name="Peirasmaki D."/>
            <person name="Eckmann L."/>
            <person name="Andersson J.O."/>
            <person name="Svard S.G."/>
            <person name="Jerlstrom-Hultqvist J."/>
        </authorList>
    </citation>
    <scope>NUCLEOTIDE SEQUENCE [LARGE SCALE GENOMIC DNA]</scope>
    <source>
        <strain evidence="2 3">Roberts-Thomson</strain>
    </source>
</reference>
<feature type="region of interest" description="Disordered" evidence="1">
    <location>
        <begin position="736"/>
        <end position="755"/>
    </location>
</feature>
<accession>A0A4Z1T5J7</accession>
<feature type="compositionally biased region" description="Polar residues" evidence="1">
    <location>
        <begin position="506"/>
        <end position="520"/>
    </location>
</feature>
<feature type="compositionally biased region" description="Polar residues" evidence="1">
    <location>
        <begin position="1"/>
        <end position="15"/>
    </location>
</feature>
<dbReference type="AlphaFoldDB" id="A0A4Z1T5J7"/>
<sequence length="862" mass="95277">MQTGPTGGKRTSTASRLPDAVSRASRLVEQSHRAHTQYRRELQRSRASLGSAQQQLARARQSIGSPPPTGPSRHYRDSSEPAINAFQRVFPPQAIGGPIAWSPLAHPITGVSAGPYPYSAKLTSRDLQTYNTQNPQGLALRPRSSVFYAAYAAPDPPPGPPLVDLHGNLAERAILEKVDLGQSLVQELARVKEEVRRETEERGDYCDYYALHGNKQANHILSNPLHRMDEIDHILTNLEDEGVKRMLQDPNSKELLRYTIAAERARTLDPEMNLTRPTFLAIAQKDHARRKSVAGPGPERVSLEDIREDAIDYTSRQGRSEAFTTAFLRARRSCDQDHDSDYDRQVMCSQPQASSFSEVQKIEMDSISSSQTSPPLGLEKVVTGWGSQVPSIHSTTSDIDIDDTEDDVEDDDERFLMVSEVPVTVPLPDSLIHEEEEDGNEPEATPVQEHDLVPTPMSVPLKIETGSRQKLTPPSTRPPVPKKAKRPPKKPKTRATPFARRVQTHAPESTSLTPGASSMPAQYAAPTPSTPCLPAMGSEGDEIIADSIKASVALRSIPSAASDLPPHLTSERETYELLNTVERCAQGEASTSASPSPEDVNANVGARRSRPAPKTQEFHKRIAIQFDRLPDRPSSPEESDGQIYSEPRRPRSILDLIQVGGAETRPPRLQATLDTYARAGSPPSAADRISTLSPQERKARVREILSAHHMHQRSSMDAARRMSEELYIRPWKDEHLSTQEPPSTLDINTRRKPSESSIRLIPDQTPVQMQVDRSWVVPTPAHPPSTAAKRLYVDSRTRGTLARLRSFLLLAALADRLYAVASRKGGSSLTRGVTQRQMATRHRHLGYALECNAQVPNIKVRA</sequence>
<name>A0A4Z1T5J7_GIAMU</name>
<evidence type="ECO:0000313" key="3">
    <source>
        <dbReference type="Proteomes" id="UP000315496"/>
    </source>
</evidence>
<feature type="region of interest" description="Disordered" evidence="1">
    <location>
        <begin position="434"/>
        <end position="538"/>
    </location>
</feature>
<feature type="compositionally biased region" description="Polar residues" evidence="1">
    <location>
        <begin position="738"/>
        <end position="747"/>
    </location>
</feature>
<protein>
    <submittedName>
        <fullName evidence="2">Uncharacterized protein</fullName>
    </submittedName>
</protein>
<dbReference type="VEuPathDB" id="GiardiaDB:GMRT_12191"/>
<keyword evidence="3" id="KW-1185">Reference proteome</keyword>
<organism evidence="2 3">
    <name type="scientific">Giardia muris</name>
    <dbReference type="NCBI Taxonomy" id="5742"/>
    <lineage>
        <taxon>Eukaryota</taxon>
        <taxon>Metamonada</taxon>
        <taxon>Diplomonadida</taxon>
        <taxon>Hexamitidae</taxon>
        <taxon>Giardiinae</taxon>
        <taxon>Giardia</taxon>
    </lineage>
</organism>
<feature type="region of interest" description="Disordered" evidence="1">
    <location>
        <begin position="1"/>
        <end position="78"/>
    </location>
</feature>